<proteinExistence type="predicted"/>
<evidence type="ECO:0000313" key="1">
    <source>
        <dbReference type="EMBL" id="QIK37531.1"/>
    </source>
</evidence>
<dbReference type="Proteomes" id="UP000502699">
    <property type="component" value="Chromosome"/>
</dbReference>
<keyword evidence="2" id="KW-1185">Reference proteome</keyword>
<accession>A0A6G7VBY7</accession>
<organism evidence="1 2">
    <name type="scientific">Caldichromatium japonicum</name>
    <dbReference type="NCBI Taxonomy" id="2699430"/>
    <lineage>
        <taxon>Bacteria</taxon>
        <taxon>Pseudomonadati</taxon>
        <taxon>Pseudomonadota</taxon>
        <taxon>Gammaproteobacteria</taxon>
        <taxon>Chromatiales</taxon>
        <taxon>Chromatiaceae</taxon>
        <taxon>Caldichromatium</taxon>
    </lineage>
</organism>
<gene>
    <name evidence="1" type="ORF">GWK36_05550</name>
</gene>
<dbReference type="KEGG" id="cjap:GWK36_05550"/>
<dbReference type="AlphaFoldDB" id="A0A6G7VBY7"/>
<name>A0A6G7VBY7_9GAMM</name>
<evidence type="ECO:0000313" key="2">
    <source>
        <dbReference type="Proteomes" id="UP000502699"/>
    </source>
</evidence>
<sequence length="55" mass="5980">MFVTLILIVEQAIGWQQLLAWGNRMNTDGVDCADLESAVHAQGVKEGSPPRKDGI</sequence>
<dbReference type="EMBL" id="CP048029">
    <property type="protein sequence ID" value="QIK37531.1"/>
    <property type="molecule type" value="Genomic_DNA"/>
</dbReference>
<dbReference type="RefSeq" id="WP_166270297.1">
    <property type="nucleotide sequence ID" value="NZ_CP048029.1"/>
</dbReference>
<reference evidence="2" key="1">
    <citation type="submission" date="2020-01" db="EMBL/GenBank/DDBJ databases">
        <title>Caldichromatium gen. nov., sp. nov., a thermophilic purple sulfur bacterium member of the family Chromatiaceae isolated from Nakabusa hot spring, Japan.</title>
        <authorList>
            <person name="Saini M.K."/>
            <person name="Hanada S."/>
            <person name="Tank M."/>
        </authorList>
    </citation>
    <scope>NUCLEOTIDE SEQUENCE [LARGE SCALE GENOMIC DNA]</scope>
    <source>
        <strain evidence="2">No.7</strain>
    </source>
</reference>
<protein>
    <submittedName>
        <fullName evidence="1">Uncharacterized protein</fullName>
    </submittedName>
</protein>